<name>A0A0F6AS14_BRUA1</name>
<dbReference type="HOGENOM" id="CLU_3380914_0_0_5"/>
<organism evidence="1 2">
    <name type="scientific">Brucella abortus (strain S19)</name>
    <dbReference type="NCBI Taxonomy" id="430066"/>
    <lineage>
        <taxon>Bacteria</taxon>
        <taxon>Pseudomonadati</taxon>
        <taxon>Pseudomonadota</taxon>
        <taxon>Alphaproteobacteria</taxon>
        <taxon>Hyphomicrobiales</taxon>
        <taxon>Brucellaceae</taxon>
        <taxon>Brucella/Ochrobactrum group</taxon>
        <taxon>Brucella</taxon>
    </lineage>
</organism>
<dbReference type="Proteomes" id="UP000002565">
    <property type="component" value="Chromosome 1"/>
</dbReference>
<protein>
    <submittedName>
        <fullName evidence="1">Uncharacterized protein</fullName>
    </submittedName>
</protein>
<reference evidence="1 2" key="1">
    <citation type="journal article" date="2008" name="PLoS ONE">
        <title>Genome sequence of Brucella abortus vaccine strain S19 compared to virulent strains yields candidate virulence genes.</title>
        <authorList>
            <person name="Crasta O.R."/>
            <person name="Folkerts O."/>
            <person name="Fei Z."/>
            <person name="Mane S.P."/>
            <person name="Evans C."/>
            <person name="Martino-Catt S."/>
            <person name="Bricker B."/>
            <person name="Yu G."/>
            <person name="Du L."/>
            <person name="Sobral B.W."/>
        </authorList>
    </citation>
    <scope>NUCLEOTIDE SEQUENCE [LARGE SCALE GENOMIC DNA]</scope>
    <source>
        <strain evidence="1 2">S19</strain>
    </source>
</reference>
<evidence type="ECO:0000313" key="1">
    <source>
        <dbReference type="EMBL" id="ACD73020.1"/>
    </source>
</evidence>
<dbReference type="AlphaFoldDB" id="A0A0F6AS14"/>
<sequence length="33" mass="3888">MHLKLEGKLSSIFLTERPYLVAETGKLQKRFPR</sequence>
<gene>
    <name evidence="1" type="ordered locus">BAbS19_I15340</name>
</gene>
<evidence type="ECO:0000313" key="2">
    <source>
        <dbReference type="Proteomes" id="UP000002565"/>
    </source>
</evidence>
<dbReference type="KEGG" id="bmc:BAbS19_I15340"/>
<dbReference type="EMBL" id="CP000887">
    <property type="protein sequence ID" value="ACD73020.1"/>
    <property type="molecule type" value="Genomic_DNA"/>
</dbReference>
<proteinExistence type="predicted"/>
<accession>A0A0F6AS14</accession>